<dbReference type="GO" id="GO:1990904">
    <property type="term" value="C:ribonucleoprotein complex"/>
    <property type="evidence" value="ECO:0007669"/>
    <property type="project" value="UniProtKB-KW"/>
</dbReference>
<keyword evidence="10" id="KW-1185">Reference proteome</keyword>
<accession>A0AAQ5XXZ8</accession>
<evidence type="ECO:0000313" key="9">
    <source>
        <dbReference type="Ensembl" id="ENSAOCP00000045394.1"/>
    </source>
</evidence>
<evidence type="ECO:0000256" key="7">
    <source>
        <dbReference type="ARBA" id="ARBA00035212"/>
    </source>
</evidence>
<dbReference type="InterPro" id="IPR028364">
    <property type="entry name" value="Ribosomal_uL1/biogenesis"/>
</dbReference>
<reference evidence="9" key="2">
    <citation type="submission" date="2025-08" db="UniProtKB">
        <authorList>
            <consortium name="Ensembl"/>
        </authorList>
    </citation>
    <scope>IDENTIFICATION</scope>
</reference>
<comment type="similarity">
    <text evidence="2">Belongs to the universal ribosomal protein uL1 family.</text>
</comment>
<dbReference type="PANTHER" id="PTHR36427">
    <property type="entry name" value="54S RIBOSOMAL PROTEIN L1, MITOCHONDRIAL"/>
    <property type="match status" value="1"/>
</dbReference>
<dbReference type="InterPro" id="IPR023674">
    <property type="entry name" value="Ribosomal_uL1-like"/>
</dbReference>
<dbReference type="SUPFAM" id="SSF56808">
    <property type="entry name" value="Ribosomal protein L1"/>
    <property type="match status" value="1"/>
</dbReference>
<evidence type="ECO:0000256" key="8">
    <source>
        <dbReference type="ARBA" id="ARBA00077483"/>
    </source>
</evidence>
<organism evidence="9 10">
    <name type="scientific">Amphiprion ocellaris</name>
    <name type="common">Clown anemonefish</name>
    <dbReference type="NCBI Taxonomy" id="80972"/>
    <lineage>
        <taxon>Eukaryota</taxon>
        <taxon>Metazoa</taxon>
        <taxon>Chordata</taxon>
        <taxon>Craniata</taxon>
        <taxon>Vertebrata</taxon>
        <taxon>Euteleostomi</taxon>
        <taxon>Actinopterygii</taxon>
        <taxon>Neopterygii</taxon>
        <taxon>Teleostei</taxon>
        <taxon>Neoteleostei</taxon>
        <taxon>Acanthomorphata</taxon>
        <taxon>Ovalentaria</taxon>
        <taxon>Pomacentridae</taxon>
        <taxon>Amphiprion</taxon>
    </lineage>
</organism>
<dbReference type="Gene3D" id="3.40.50.790">
    <property type="match status" value="1"/>
</dbReference>
<dbReference type="PANTHER" id="PTHR36427:SF3">
    <property type="entry name" value="LARGE RIBOSOMAL SUBUNIT PROTEIN UL1M"/>
    <property type="match status" value="1"/>
</dbReference>
<dbReference type="FunFam" id="3.40.50.790:FF:000003">
    <property type="entry name" value="39S ribosomal protein L1, mitochondrial"/>
    <property type="match status" value="1"/>
</dbReference>
<dbReference type="AlphaFoldDB" id="A0AAQ5XXZ8"/>
<dbReference type="InterPro" id="IPR016095">
    <property type="entry name" value="Ribosomal_uL1_3-a/b-sand"/>
</dbReference>
<dbReference type="GO" id="GO:0005743">
    <property type="term" value="C:mitochondrial inner membrane"/>
    <property type="evidence" value="ECO:0007669"/>
    <property type="project" value="UniProtKB-ARBA"/>
</dbReference>
<evidence type="ECO:0000256" key="6">
    <source>
        <dbReference type="ARBA" id="ARBA00023274"/>
    </source>
</evidence>
<comment type="subcellular location">
    <subcellularLocation>
        <location evidence="1">Mitochondrion</location>
    </subcellularLocation>
</comment>
<keyword evidence="5" id="KW-0496">Mitochondrion</keyword>
<evidence type="ECO:0000256" key="5">
    <source>
        <dbReference type="ARBA" id="ARBA00023128"/>
    </source>
</evidence>
<keyword evidence="6" id="KW-0687">Ribonucleoprotein</keyword>
<evidence type="ECO:0000256" key="1">
    <source>
        <dbReference type="ARBA" id="ARBA00004173"/>
    </source>
</evidence>
<keyword evidence="3" id="KW-0809">Transit peptide</keyword>
<evidence type="ECO:0000256" key="3">
    <source>
        <dbReference type="ARBA" id="ARBA00022946"/>
    </source>
</evidence>
<reference evidence="9" key="3">
    <citation type="submission" date="2025-09" db="UniProtKB">
        <authorList>
            <consortium name="Ensembl"/>
        </authorList>
    </citation>
    <scope>IDENTIFICATION</scope>
</reference>
<name>A0AAQ5XXZ8_AMPOC</name>
<dbReference type="GeneTree" id="ENSGT00940000162168"/>
<dbReference type="Proteomes" id="UP001501940">
    <property type="component" value="Chromosome 6"/>
</dbReference>
<dbReference type="Pfam" id="PF00687">
    <property type="entry name" value="Ribosomal_L1"/>
    <property type="match status" value="1"/>
</dbReference>
<reference evidence="9 10" key="1">
    <citation type="submission" date="2022-01" db="EMBL/GenBank/DDBJ databases">
        <title>A chromosome-scale genome assembly of the false clownfish, Amphiprion ocellaris.</title>
        <authorList>
            <person name="Ryu T."/>
        </authorList>
    </citation>
    <scope>NUCLEOTIDE SEQUENCE [LARGE SCALE GENOMIC DNA]</scope>
</reference>
<sequence length="331" mass="37395">MASCTRTVWKVLTGCQLLNLPAHTGVPASRSLPVRTFAAVKAQKKKADAEKEAKKEKRVIDDKYRHKPFGKTAWKPMDDVYILRYYPRTVHSAAEAIDMLKKFQALDFTALSQPIYIDLKLDMKLEKKKKVDPFVSTVHLPHPFKTEMNKVLVFTEDVNQAKLAQENGAVFAGGAELIQPILDDKISADFYVAVPDILPKLVLLKNKLRKKFPKGKRGSVGVDIPKMLQLFKTGHEYLVEDDCYIRTKIAMSTVSCIIRKWKCVGMTATQPPSGRPRKLMDAEEHSAKRSPTFCRITTDLQTSCGLQINSRTVLQQRASWNGFPWPSSWCG</sequence>
<protein>
    <recommendedName>
        <fullName evidence="7">Large ribosomal subunit protein uL1m</fullName>
    </recommendedName>
    <alternativeName>
        <fullName evidence="8">39S ribosomal protein L1, mitochondrial</fullName>
    </alternativeName>
</protein>
<proteinExistence type="inferred from homology"/>
<keyword evidence="4" id="KW-0689">Ribosomal protein</keyword>
<dbReference type="GO" id="GO:0005840">
    <property type="term" value="C:ribosome"/>
    <property type="evidence" value="ECO:0007669"/>
    <property type="project" value="UniProtKB-KW"/>
</dbReference>
<evidence type="ECO:0000256" key="2">
    <source>
        <dbReference type="ARBA" id="ARBA00010531"/>
    </source>
</evidence>
<evidence type="ECO:0000256" key="4">
    <source>
        <dbReference type="ARBA" id="ARBA00022980"/>
    </source>
</evidence>
<evidence type="ECO:0000313" key="10">
    <source>
        <dbReference type="Proteomes" id="UP001501940"/>
    </source>
</evidence>
<gene>
    <name evidence="9" type="primary">MRPL1</name>
</gene>
<dbReference type="Ensembl" id="ENSAOCT00000039269.1">
    <property type="protein sequence ID" value="ENSAOCP00000045394.1"/>
    <property type="gene ID" value="ENSAOCG00000006715.2"/>
</dbReference>